<dbReference type="GO" id="GO:0050660">
    <property type="term" value="F:flavin adenine dinucleotide binding"/>
    <property type="evidence" value="ECO:0007669"/>
    <property type="project" value="InterPro"/>
</dbReference>
<proteinExistence type="inferred from homology"/>
<dbReference type="Pfam" id="PF21680">
    <property type="entry name" value="GIDA_C_1st"/>
    <property type="match status" value="1"/>
</dbReference>
<dbReference type="Pfam" id="PF13932">
    <property type="entry name" value="SAM_GIDA_C"/>
    <property type="match status" value="1"/>
</dbReference>
<feature type="domain" description="tRNA uridine 5-carboxymethylaminomethyl modification enzyme C-terminal subdomain" evidence="6">
    <location>
        <begin position="43"/>
        <end position="114"/>
    </location>
</feature>
<dbReference type="InterPro" id="IPR002218">
    <property type="entry name" value="MnmG-rel"/>
</dbReference>
<dbReference type="InterPro" id="IPR047001">
    <property type="entry name" value="MnmG_C_subdom"/>
</dbReference>
<evidence type="ECO:0000313" key="7">
    <source>
        <dbReference type="EMBL" id="PWB69939.1"/>
    </source>
</evidence>
<dbReference type="Gene3D" id="1.10.150.570">
    <property type="entry name" value="GidA associated domain, C-terminal subdomain"/>
    <property type="match status" value="1"/>
</dbReference>
<evidence type="ECO:0000256" key="4">
    <source>
        <dbReference type="ARBA" id="ARBA00022694"/>
    </source>
</evidence>
<evidence type="ECO:0000256" key="2">
    <source>
        <dbReference type="ARBA" id="ARBA00007653"/>
    </source>
</evidence>
<dbReference type="Gene3D" id="1.10.10.1800">
    <property type="entry name" value="tRNA uridine 5-carboxymethylaminomethyl modification enzyme MnmG/GidA"/>
    <property type="match status" value="1"/>
</dbReference>
<dbReference type="Proteomes" id="UP000250918">
    <property type="component" value="Unassembled WGS sequence"/>
</dbReference>
<dbReference type="GO" id="GO:0030488">
    <property type="term" value="P:tRNA methylation"/>
    <property type="evidence" value="ECO:0007669"/>
    <property type="project" value="TreeGrafter"/>
</dbReference>
<gene>
    <name evidence="7" type="ORF">C3F09_09885</name>
</gene>
<dbReference type="InterPro" id="IPR026904">
    <property type="entry name" value="MnmG_C"/>
</dbReference>
<evidence type="ECO:0000256" key="5">
    <source>
        <dbReference type="ARBA" id="ARBA00022827"/>
    </source>
</evidence>
<comment type="cofactor">
    <cofactor evidence="1">
        <name>FAD</name>
        <dbReference type="ChEBI" id="CHEBI:57692"/>
    </cofactor>
</comment>
<dbReference type="PANTHER" id="PTHR11806">
    <property type="entry name" value="GLUCOSE INHIBITED DIVISION PROTEIN A"/>
    <property type="match status" value="1"/>
</dbReference>
<dbReference type="AlphaFoldDB" id="A0A855X3T2"/>
<evidence type="ECO:0000259" key="6">
    <source>
        <dbReference type="SMART" id="SM01228"/>
    </source>
</evidence>
<accession>A0A855X3T2</accession>
<dbReference type="InterPro" id="IPR049312">
    <property type="entry name" value="GIDA_C_N"/>
</dbReference>
<dbReference type="FunFam" id="1.10.150.570:FF:000001">
    <property type="entry name" value="tRNA uridine 5-carboxymethylaminomethyl modification enzyme MnmG"/>
    <property type="match status" value="1"/>
</dbReference>
<name>A0A855X3T2_9BACT</name>
<sequence>SVTLDILLKQPGVGIPEVMPLLDRLDGHFVDSREVLERAAIRIRYAGYIEKQDREIERFRKQESAIIPDRFDYRSITGLRNEARDKFSRYQPASLGQAGRIEGITPGDVAVLSVHLKRFREASA</sequence>
<dbReference type="PANTHER" id="PTHR11806:SF2">
    <property type="entry name" value="METHYLENETETRAHYDROFOLATE--TRNA-(URACIL-5-)-METHYLTRANSFERASE TRMFO"/>
    <property type="match status" value="1"/>
</dbReference>
<organism evidence="7 8">
    <name type="scientific">candidate division GN15 bacterium</name>
    <dbReference type="NCBI Taxonomy" id="2072418"/>
    <lineage>
        <taxon>Bacteria</taxon>
        <taxon>candidate division GN15</taxon>
    </lineage>
</organism>
<comment type="similarity">
    <text evidence="2">Belongs to the MnmG family.</text>
</comment>
<keyword evidence="5" id="KW-0274">FAD</keyword>
<keyword evidence="3" id="KW-0285">Flavoprotein</keyword>
<dbReference type="InterPro" id="IPR044920">
    <property type="entry name" value="MnmG_C_subdom_sf"/>
</dbReference>
<evidence type="ECO:0000313" key="8">
    <source>
        <dbReference type="Proteomes" id="UP000250918"/>
    </source>
</evidence>
<dbReference type="EMBL" id="PQAP01000159">
    <property type="protein sequence ID" value="PWB69939.1"/>
    <property type="molecule type" value="Genomic_DNA"/>
</dbReference>
<comment type="caution">
    <text evidence="7">The sequence shown here is derived from an EMBL/GenBank/DDBJ whole genome shotgun (WGS) entry which is preliminary data.</text>
</comment>
<dbReference type="SMART" id="SM01228">
    <property type="entry name" value="GIDA_assoc_3"/>
    <property type="match status" value="1"/>
</dbReference>
<reference evidence="7 8" key="1">
    <citation type="journal article" date="2018" name="ISME J.">
        <title>A methanotrophic archaeon couples anaerobic oxidation of methane to Fe(III) reduction.</title>
        <authorList>
            <person name="Cai C."/>
            <person name="Leu A.O."/>
            <person name="Xie G.J."/>
            <person name="Guo J."/>
            <person name="Feng Y."/>
            <person name="Zhao J.X."/>
            <person name="Tyson G.W."/>
            <person name="Yuan Z."/>
            <person name="Hu S."/>
        </authorList>
    </citation>
    <scope>NUCLEOTIDE SEQUENCE [LARGE SCALE GENOMIC DNA]</scope>
    <source>
        <strain evidence="7">FeB_12</strain>
    </source>
</reference>
<evidence type="ECO:0000256" key="1">
    <source>
        <dbReference type="ARBA" id="ARBA00001974"/>
    </source>
</evidence>
<evidence type="ECO:0000256" key="3">
    <source>
        <dbReference type="ARBA" id="ARBA00022630"/>
    </source>
</evidence>
<feature type="non-terminal residue" evidence="7">
    <location>
        <position position="1"/>
    </location>
</feature>
<protein>
    <submittedName>
        <fullName evidence="7">tRNA uridine-5-carboxymethylaminomethyl(34) synthesis enzyme MnmG</fullName>
    </submittedName>
</protein>
<dbReference type="GO" id="GO:0002098">
    <property type="term" value="P:tRNA wobble uridine modification"/>
    <property type="evidence" value="ECO:0007669"/>
    <property type="project" value="TreeGrafter"/>
</dbReference>
<dbReference type="GO" id="GO:0005829">
    <property type="term" value="C:cytosol"/>
    <property type="evidence" value="ECO:0007669"/>
    <property type="project" value="TreeGrafter"/>
</dbReference>
<keyword evidence="4" id="KW-0819">tRNA processing</keyword>